<proteinExistence type="predicted"/>
<keyword evidence="2" id="KW-0732">Signal</keyword>
<name>A0A8H4RYR9_9HELO</name>
<evidence type="ECO:0000259" key="3">
    <source>
        <dbReference type="PROSITE" id="PS00498"/>
    </source>
</evidence>
<keyword evidence="1" id="KW-0479">Metal-binding</keyword>
<dbReference type="AlphaFoldDB" id="A0A8H4RYR9"/>
<evidence type="ECO:0000313" key="4">
    <source>
        <dbReference type="EMBL" id="KAF4636967.1"/>
    </source>
</evidence>
<accession>A0A8H4RYR9</accession>
<dbReference type="InterPro" id="IPR008922">
    <property type="entry name" value="Di-copper_centre_dom_sf"/>
</dbReference>
<dbReference type="Proteomes" id="UP000566819">
    <property type="component" value="Unassembled WGS sequence"/>
</dbReference>
<sequence length="405" mass="43119">MKSFVLSALAGFACLTSGARADSAADLTALLAQASNNVLAQLQADEAALAKRGIQASCTINNIAIRQEFGSLSPAQRKSYTDAVLCLQNKTALTPTSLVPGVRSRQHIRIRLSSSTTVERSSDGTEITSGNMSKLSATSAATQVTNQFVSLQTSLQIEANYPQYWDWSKWANAPQDSPIFDGSAYSMGDRGEYIPGHPGLTLAPPAGSSNPTIYLPPGYGGGCVQTGPFSNMTVNLGPIGLSTGVPGPDGGFGYNPRCLKRDVGPYPSQKWCNYTRIFELMIDTPTIFDFQNNLEGPPGSGDLGPHGGGHFTIAGDPGADIFTSPGDPAFYLHHGQVDRLWTLWQALDPVNRQYALSGTNTMLNSPPSANTTLEDYINVGYAAGSPIQMKNVMSTVQGPFCYIYI</sequence>
<comment type="caution">
    <text evidence="4">The sequence shown here is derived from an EMBL/GenBank/DDBJ whole genome shotgun (WGS) entry which is preliminary data.</text>
</comment>
<evidence type="ECO:0000313" key="5">
    <source>
        <dbReference type="Proteomes" id="UP000566819"/>
    </source>
</evidence>
<dbReference type="SUPFAM" id="SSF48056">
    <property type="entry name" value="Di-copper centre-containing domain"/>
    <property type="match status" value="2"/>
</dbReference>
<evidence type="ECO:0000256" key="2">
    <source>
        <dbReference type="SAM" id="SignalP"/>
    </source>
</evidence>
<keyword evidence="5" id="KW-1185">Reference proteome</keyword>
<evidence type="ECO:0000256" key="1">
    <source>
        <dbReference type="ARBA" id="ARBA00022723"/>
    </source>
</evidence>
<protein>
    <recommendedName>
        <fullName evidence="3">Tyrosinase copper-binding domain-containing protein</fullName>
    </recommendedName>
</protein>
<reference evidence="4 5" key="1">
    <citation type="submission" date="2020-03" db="EMBL/GenBank/DDBJ databases">
        <title>Draft Genome Sequence of Cudoniella acicularis.</title>
        <authorList>
            <person name="Buettner E."/>
            <person name="Kellner H."/>
        </authorList>
    </citation>
    <scope>NUCLEOTIDE SEQUENCE [LARGE SCALE GENOMIC DNA]</scope>
    <source>
        <strain evidence="4 5">DSM 108380</strain>
    </source>
</reference>
<feature type="domain" description="Tyrosinase copper-binding" evidence="3">
    <location>
        <begin position="327"/>
        <end position="338"/>
    </location>
</feature>
<dbReference type="PANTHER" id="PTHR11474:SF116">
    <property type="entry name" value="TYROSINASE"/>
    <property type="match status" value="1"/>
</dbReference>
<dbReference type="Pfam" id="PF00264">
    <property type="entry name" value="Tyrosinase"/>
    <property type="match status" value="1"/>
</dbReference>
<feature type="chain" id="PRO_5034447722" description="Tyrosinase copper-binding domain-containing protein" evidence="2">
    <location>
        <begin position="22"/>
        <end position="405"/>
    </location>
</feature>
<dbReference type="GO" id="GO:0046872">
    <property type="term" value="F:metal ion binding"/>
    <property type="evidence" value="ECO:0007669"/>
    <property type="project" value="UniProtKB-KW"/>
</dbReference>
<feature type="signal peptide" evidence="2">
    <location>
        <begin position="1"/>
        <end position="21"/>
    </location>
</feature>
<organism evidence="4 5">
    <name type="scientific">Cudoniella acicularis</name>
    <dbReference type="NCBI Taxonomy" id="354080"/>
    <lineage>
        <taxon>Eukaryota</taxon>
        <taxon>Fungi</taxon>
        <taxon>Dikarya</taxon>
        <taxon>Ascomycota</taxon>
        <taxon>Pezizomycotina</taxon>
        <taxon>Leotiomycetes</taxon>
        <taxon>Helotiales</taxon>
        <taxon>Tricladiaceae</taxon>
        <taxon>Cudoniella</taxon>
    </lineage>
</organism>
<dbReference type="EMBL" id="JAAMPI010000041">
    <property type="protein sequence ID" value="KAF4636967.1"/>
    <property type="molecule type" value="Genomic_DNA"/>
</dbReference>
<dbReference type="PROSITE" id="PS00498">
    <property type="entry name" value="TYROSINASE_2"/>
    <property type="match status" value="1"/>
</dbReference>
<gene>
    <name evidence="4" type="ORF">G7Y89_g1107</name>
</gene>
<dbReference type="InterPro" id="IPR002227">
    <property type="entry name" value="Tyrosinase_Cu-bd"/>
</dbReference>
<dbReference type="InterPro" id="IPR050316">
    <property type="entry name" value="Tyrosinase/Hemocyanin"/>
</dbReference>
<dbReference type="Gene3D" id="1.10.1280.10">
    <property type="entry name" value="Di-copper center containing domain from catechol oxidase"/>
    <property type="match status" value="2"/>
</dbReference>
<dbReference type="GO" id="GO:0016491">
    <property type="term" value="F:oxidoreductase activity"/>
    <property type="evidence" value="ECO:0007669"/>
    <property type="project" value="InterPro"/>
</dbReference>
<dbReference type="OrthoDB" id="6132182at2759"/>
<dbReference type="PANTHER" id="PTHR11474">
    <property type="entry name" value="TYROSINASE FAMILY MEMBER"/>
    <property type="match status" value="1"/>
</dbReference>